<dbReference type="Proteomes" id="UP000177383">
    <property type="component" value="Unassembled WGS sequence"/>
</dbReference>
<feature type="transmembrane region" description="Helical" evidence="9">
    <location>
        <begin position="192"/>
        <end position="213"/>
    </location>
</feature>
<evidence type="ECO:0000256" key="5">
    <source>
        <dbReference type="ARBA" id="ARBA00022927"/>
    </source>
</evidence>
<dbReference type="Gene3D" id="1.20.1640.10">
    <property type="entry name" value="Multidrug efflux transporter AcrB transmembrane domain"/>
    <property type="match status" value="1"/>
</dbReference>
<dbReference type="GO" id="GO:0065002">
    <property type="term" value="P:intracellular protein transmembrane transport"/>
    <property type="evidence" value="ECO:0007669"/>
    <property type="project" value="UniProtKB-UniRule"/>
</dbReference>
<dbReference type="InterPro" id="IPR005665">
    <property type="entry name" value="SecF_bac"/>
</dbReference>
<dbReference type="InterPro" id="IPR022646">
    <property type="entry name" value="SecD/SecF_CS"/>
</dbReference>
<dbReference type="AlphaFoldDB" id="A0A1F5ZRP7"/>
<evidence type="ECO:0000256" key="4">
    <source>
        <dbReference type="ARBA" id="ARBA00022692"/>
    </source>
</evidence>
<dbReference type="InterPro" id="IPR022645">
    <property type="entry name" value="SecD/SecF_bac"/>
</dbReference>
<feature type="domain" description="Protein export membrane protein SecD/SecF C-terminal" evidence="10">
    <location>
        <begin position="101"/>
        <end position="295"/>
    </location>
</feature>
<dbReference type="GO" id="GO:0006605">
    <property type="term" value="P:protein targeting"/>
    <property type="evidence" value="ECO:0007669"/>
    <property type="project" value="UniProtKB-UniRule"/>
</dbReference>
<dbReference type="InterPro" id="IPR055344">
    <property type="entry name" value="SecD_SecF_C_bact"/>
</dbReference>
<evidence type="ECO:0000259" key="10">
    <source>
        <dbReference type="Pfam" id="PF02355"/>
    </source>
</evidence>
<dbReference type="SUPFAM" id="SSF82866">
    <property type="entry name" value="Multidrug efflux transporter AcrB transmembrane domain"/>
    <property type="match status" value="1"/>
</dbReference>
<evidence type="ECO:0000256" key="1">
    <source>
        <dbReference type="ARBA" id="ARBA00004651"/>
    </source>
</evidence>
<dbReference type="HAMAP" id="MF_01464_B">
    <property type="entry name" value="SecF_B"/>
    <property type="match status" value="1"/>
</dbReference>
<keyword evidence="2 9" id="KW-0813">Transport</keyword>
<dbReference type="GO" id="GO:0015450">
    <property type="term" value="F:protein-transporting ATPase activity"/>
    <property type="evidence" value="ECO:0007669"/>
    <property type="project" value="InterPro"/>
</dbReference>
<dbReference type="NCBIfam" id="TIGR00966">
    <property type="entry name" value="transloc_SecF"/>
    <property type="match status" value="1"/>
</dbReference>
<evidence type="ECO:0000256" key="2">
    <source>
        <dbReference type="ARBA" id="ARBA00022448"/>
    </source>
</evidence>
<dbReference type="PRINTS" id="PR01755">
    <property type="entry name" value="SECFTRNLCASE"/>
</dbReference>
<keyword evidence="8 9" id="KW-0472">Membrane</keyword>
<keyword evidence="6 9" id="KW-1133">Transmembrane helix</keyword>
<dbReference type="Pfam" id="PF07549">
    <property type="entry name" value="Sec_GG"/>
    <property type="match status" value="1"/>
</dbReference>
<protein>
    <recommendedName>
        <fullName evidence="9">Protein-export membrane protein SecF</fullName>
    </recommendedName>
</protein>
<reference evidence="11 12" key="1">
    <citation type="journal article" date="2016" name="Nat. Commun.">
        <title>Thousands of microbial genomes shed light on interconnected biogeochemical processes in an aquifer system.</title>
        <authorList>
            <person name="Anantharaman K."/>
            <person name="Brown C.T."/>
            <person name="Hug L.A."/>
            <person name="Sharon I."/>
            <person name="Castelle C.J."/>
            <person name="Probst A.J."/>
            <person name="Thomas B.C."/>
            <person name="Singh A."/>
            <person name="Wilkins M.J."/>
            <person name="Karaoz U."/>
            <person name="Brodie E.L."/>
            <person name="Williams K.H."/>
            <person name="Hubbard S.S."/>
            <person name="Banfield J.F."/>
        </authorList>
    </citation>
    <scope>NUCLEOTIDE SEQUENCE [LARGE SCALE GENOMIC DNA]</scope>
</reference>
<proteinExistence type="inferred from homology"/>
<dbReference type="PANTHER" id="PTHR30081">
    <property type="entry name" value="PROTEIN-EXPORT MEMBRANE PROTEIN SEC"/>
    <property type="match status" value="1"/>
</dbReference>
<keyword evidence="5 9" id="KW-0653">Protein transport</keyword>
<feature type="transmembrane region" description="Helical" evidence="9">
    <location>
        <begin position="9"/>
        <end position="31"/>
    </location>
</feature>
<dbReference type="InterPro" id="IPR022813">
    <property type="entry name" value="SecD/SecF_arch_bac"/>
</dbReference>
<comment type="subunit">
    <text evidence="9">Forms a complex with SecD. Part of the essential Sec protein translocation apparatus which comprises SecA, SecYEG and auxiliary proteins SecDF. Other proteins may also be involved.</text>
</comment>
<feature type="transmembrane region" description="Helical" evidence="9">
    <location>
        <begin position="160"/>
        <end position="186"/>
    </location>
</feature>
<comment type="caution">
    <text evidence="11">The sequence shown here is derived from an EMBL/GenBank/DDBJ whole genome shotgun (WGS) entry which is preliminary data.</text>
</comment>
<sequence length="303" mass="33484">MLDVIGKKWLYFLISGLVIVPGLISLILFGLRPSLDFTGGTLLEIKIPPPKEQKIKTEDIKKITESQKIEVGSIQPSEKDTYLLRLKPITQTENQKLQNALKKKYGPSVHQERIETVGPTIGVETTQKAILSVIVASLAIVAYIAFAFRGIPKPYSSLKFGIVAIAALIHDVLVVVGVFSLLGYFYKVEVDSLFITALLTVMGFSVHDTIVVFDRIRENLRKMAGQPFATIVNESIIQTLVRSLSTSLTVVFTLMALLLFGGETIKWFVVALLVGVISGTYSSIFNAAPLLVVWEEFSRKKVK</sequence>
<evidence type="ECO:0000313" key="12">
    <source>
        <dbReference type="Proteomes" id="UP000177383"/>
    </source>
</evidence>
<keyword evidence="4 9" id="KW-0812">Transmembrane</keyword>
<evidence type="ECO:0000256" key="7">
    <source>
        <dbReference type="ARBA" id="ARBA00023010"/>
    </source>
</evidence>
<feature type="transmembrane region" description="Helical" evidence="9">
    <location>
        <begin position="240"/>
        <end position="261"/>
    </location>
</feature>
<dbReference type="NCBIfam" id="TIGR00916">
    <property type="entry name" value="2A0604s01"/>
    <property type="match status" value="1"/>
</dbReference>
<organism evidence="11 12">
    <name type="scientific">Candidatus Gottesmanbacteria bacterium RIFCSPHIGHO2_01_FULL_39_10</name>
    <dbReference type="NCBI Taxonomy" id="1798375"/>
    <lineage>
        <taxon>Bacteria</taxon>
        <taxon>Candidatus Gottesmaniibacteriota</taxon>
    </lineage>
</organism>
<dbReference type="STRING" id="1798375.A2773_04535"/>
<comment type="similarity">
    <text evidence="9">Belongs to the SecD/SecF family. SecF subfamily.</text>
</comment>
<feature type="transmembrane region" description="Helical" evidence="9">
    <location>
        <begin position="129"/>
        <end position="148"/>
    </location>
</feature>
<feature type="transmembrane region" description="Helical" evidence="9">
    <location>
        <begin position="267"/>
        <end position="294"/>
    </location>
</feature>
<dbReference type="InterPro" id="IPR048634">
    <property type="entry name" value="SecD_SecF_C"/>
</dbReference>
<accession>A0A1F5ZRP7</accession>
<keyword evidence="7 9" id="KW-0811">Translocation</keyword>
<gene>
    <name evidence="9" type="primary">secF</name>
    <name evidence="11" type="ORF">A2773_04535</name>
</gene>
<evidence type="ECO:0000256" key="8">
    <source>
        <dbReference type="ARBA" id="ARBA00023136"/>
    </source>
</evidence>
<evidence type="ECO:0000256" key="6">
    <source>
        <dbReference type="ARBA" id="ARBA00022989"/>
    </source>
</evidence>
<dbReference type="GO" id="GO:0043952">
    <property type="term" value="P:protein transport by the Sec complex"/>
    <property type="evidence" value="ECO:0007669"/>
    <property type="project" value="UniProtKB-UniRule"/>
</dbReference>
<comment type="subcellular location">
    <subcellularLocation>
        <location evidence="1 9">Cell membrane</location>
        <topology evidence="1 9">Multi-pass membrane protein</topology>
    </subcellularLocation>
</comment>
<dbReference type="EMBL" id="MFJE01000005">
    <property type="protein sequence ID" value="OGG15129.1"/>
    <property type="molecule type" value="Genomic_DNA"/>
</dbReference>
<dbReference type="Pfam" id="PF02355">
    <property type="entry name" value="SecD_SecF_C"/>
    <property type="match status" value="1"/>
</dbReference>
<dbReference type="PANTHER" id="PTHR30081:SF8">
    <property type="entry name" value="PROTEIN TRANSLOCASE SUBUNIT SECF"/>
    <property type="match status" value="1"/>
</dbReference>
<keyword evidence="3 9" id="KW-1003">Cell membrane</keyword>
<comment type="function">
    <text evidence="9">Part of the Sec protein translocase complex. Interacts with the SecYEG preprotein conducting channel. SecDF uses the proton motive force (PMF) to complete protein translocation after the ATP-dependent function of SecA.</text>
</comment>
<name>A0A1F5ZRP7_9BACT</name>
<dbReference type="GO" id="GO:0005886">
    <property type="term" value="C:plasma membrane"/>
    <property type="evidence" value="ECO:0007669"/>
    <property type="project" value="UniProtKB-SubCell"/>
</dbReference>
<evidence type="ECO:0000256" key="9">
    <source>
        <dbReference type="HAMAP-Rule" id="MF_01464"/>
    </source>
</evidence>
<evidence type="ECO:0000256" key="3">
    <source>
        <dbReference type="ARBA" id="ARBA00022475"/>
    </source>
</evidence>
<evidence type="ECO:0000313" key="11">
    <source>
        <dbReference type="EMBL" id="OGG15129.1"/>
    </source>
</evidence>